<feature type="compositionally biased region" description="Basic and acidic residues" evidence="1">
    <location>
        <begin position="38"/>
        <end position="54"/>
    </location>
</feature>
<evidence type="ECO:0000313" key="2">
    <source>
        <dbReference type="EMBL" id="EDW41506.1"/>
    </source>
</evidence>
<name>B4HHU1_DROSE</name>
<accession>B4HHU1</accession>
<dbReference type="EMBL" id="CH480815">
    <property type="protein sequence ID" value="EDW41506.1"/>
    <property type="molecule type" value="Genomic_DNA"/>
</dbReference>
<sequence length="54" mass="6181">MMELLSWLSCSLHMKKMKLLSVFGRKVAAKNSLGPPQDEGKQVFSFDKDTPRLR</sequence>
<reference evidence="2 3" key="1">
    <citation type="journal article" date="2007" name="Nature">
        <title>Evolution of genes and genomes on the Drosophila phylogeny.</title>
        <authorList>
            <consortium name="Drosophila 12 Genomes Consortium"/>
            <person name="Clark A.G."/>
            <person name="Eisen M.B."/>
            <person name="Smith D.R."/>
            <person name="Bergman C.M."/>
            <person name="Oliver B."/>
            <person name="Markow T.A."/>
            <person name="Kaufman T.C."/>
            <person name="Kellis M."/>
            <person name="Gelbart W."/>
            <person name="Iyer V.N."/>
            <person name="Pollard D.A."/>
            <person name="Sackton T.B."/>
            <person name="Larracuente A.M."/>
            <person name="Singh N.D."/>
            <person name="Abad J.P."/>
            <person name="Abt D.N."/>
            <person name="Adryan B."/>
            <person name="Aguade M."/>
            <person name="Akashi H."/>
            <person name="Anderson W.W."/>
            <person name="Aquadro C.F."/>
            <person name="Ardell D.H."/>
            <person name="Arguello R."/>
            <person name="Artieri C.G."/>
            <person name="Barbash D.A."/>
            <person name="Barker D."/>
            <person name="Barsanti P."/>
            <person name="Batterham P."/>
            <person name="Batzoglou S."/>
            <person name="Begun D."/>
            <person name="Bhutkar A."/>
            <person name="Blanco E."/>
            <person name="Bosak S.A."/>
            <person name="Bradley R.K."/>
            <person name="Brand A.D."/>
            <person name="Brent M.R."/>
            <person name="Brooks A.N."/>
            <person name="Brown R.H."/>
            <person name="Butlin R.K."/>
            <person name="Caggese C."/>
            <person name="Calvi B.R."/>
            <person name="Bernardo de Carvalho A."/>
            <person name="Caspi A."/>
            <person name="Castrezana S."/>
            <person name="Celniker S.E."/>
            <person name="Chang J.L."/>
            <person name="Chapple C."/>
            <person name="Chatterji S."/>
            <person name="Chinwalla A."/>
            <person name="Civetta A."/>
            <person name="Clifton S.W."/>
            <person name="Comeron J.M."/>
            <person name="Costello J.C."/>
            <person name="Coyne J.A."/>
            <person name="Daub J."/>
            <person name="David R.G."/>
            <person name="Delcher A.L."/>
            <person name="Delehaunty K."/>
            <person name="Do C.B."/>
            <person name="Ebling H."/>
            <person name="Edwards K."/>
            <person name="Eickbush T."/>
            <person name="Evans J.D."/>
            <person name="Filipski A."/>
            <person name="Findeiss S."/>
            <person name="Freyhult E."/>
            <person name="Fulton L."/>
            <person name="Fulton R."/>
            <person name="Garcia A.C."/>
            <person name="Gardiner A."/>
            <person name="Garfield D.A."/>
            <person name="Garvin B.E."/>
            <person name="Gibson G."/>
            <person name="Gilbert D."/>
            <person name="Gnerre S."/>
            <person name="Godfrey J."/>
            <person name="Good R."/>
            <person name="Gotea V."/>
            <person name="Gravely B."/>
            <person name="Greenberg A.J."/>
            <person name="Griffiths-Jones S."/>
            <person name="Gross S."/>
            <person name="Guigo R."/>
            <person name="Gustafson E.A."/>
            <person name="Haerty W."/>
            <person name="Hahn M.W."/>
            <person name="Halligan D.L."/>
            <person name="Halpern A.L."/>
            <person name="Halter G.M."/>
            <person name="Han M.V."/>
            <person name="Heger A."/>
            <person name="Hillier L."/>
            <person name="Hinrichs A.S."/>
            <person name="Holmes I."/>
            <person name="Hoskins R.A."/>
            <person name="Hubisz M.J."/>
            <person name="Hultmark D."/>
            <person name="Huntley M.A."/>
            <person name="Jaffe D.B."/>
            <person name="Jagadeeshan S."/>
            <person name="Jeck W.R."/>
            <person name="Johnson J."/>
            <person name="Jones C.D."/>
            <person name="Jordan W.C."/>
            <person name="Karpen G.H."/>
            <person name="Kataoka E."/>
            <person name="Keightley P.D."/>
            <person name="Kheradpour P."/>
            <person name="Kirkness E.F."/>
            <person name="Koerich L.B."/>
            <person name="Kristiansen K."/>
            <person name="Kudrna D."/>
            <person name="Kulathinal R.J."/>
            <person name="Kumar S."/>
            <person name="Kwok R."/>
            <person name="Lander E."/>
            <person name="Langley C.H."/>
            <person name="Lapoint R."/>
            <person name="Lazzaro B.P."/>
            <person name="Lee S.J."/>
            <person name="Levesque L."/>
            <person name="Li R."/>
            <person name="Lin C.F."/>
            <person name="Lin M.F."/>
            <person name="Lindblad-Toh K."/>
            <person name="Llopart A."/>
            <person name="Long M."/>
            <person name="Low L."/>
            <person name="Lozovsky E."/>
            <person name="Lu J."/>
            <person name="Luo M."/>
            <person name="Machado C.A."/>
            <person name="Makalowski W."/>
            <person name="Marzo M."/>
            <person name="Matsuda M."/>
            <person name="Matzkin L."/>
            <person name="McAllister B."/>
            <person name="McBride C.S."/>
            <person name="McKernan B."/>
            <person name="McKernan K."/>
            <person name="Mendez-Lago M."/>
            <person name="Minx P."/>
            <person name="Mollenhauer M.U."/>
            <person name="Montooth K."/>
            <person name="Mount S.M."/>
            <person name="Mu X."/>
            <person name="Myers E."/>
            <person name="Negre B."/>
            <person name="Newfeld S."/>
            <person name="Nielsen R."/>
            <person name="Noor M.A."/>
            <person name="O'Grady P."/>
            <person name="Pachter L."/>
            <person name="Papaceit M."/>
            <person name="Parisi M.J."/>
            <person name="Parisi M."/>
            <person name="Parts L."/>
            <person name="Pedersen J.S."/>
            <person name="Pesole G."/>
            <person name="Phillippy A.M."/>
            <person name="Ponting C.P."/>
            <person name="Pop M."/>
            <person name="Porcelli D."/>
            <person name="Powell J.R."/>
            <person name="Prohaska S."/>
            <person name="Pruitt K."/>
            <person name="Puig M."/>
            <person name="Quesneville H."/>
            <person name="Ram K.R."/>
            <person name="Rand D."/>
            <person name="Rasmussen M.D."/>
            <person name="Reed L.K."/>
            <person name="Reenan R."/>
            <person name="Reily A."/>
            <person name="Remington K.A."/>
            <person name="Rieger T.T."/>
            <person name="Ritchie M.G."/>
            <person name="Robin C."/>
            <person name="Rogers Y.H."/>
            <person name="Rohde C."/>
            <person name="Rozas J."/>
            <person name="Rubenfield M.J."/>
            <person name="Ruiz A."/>
            <person name="Russo S."/>
            <person name="Salzberg S.L."/>
            <person name="Sanchez-Gracia A."/>
            <person name="Saranga D.J."/>
            <person name="Sato H."/>
            <person name="Schaeffer S.W."/>
            <person name="Schatz M.C."/>
            <person name="Schlenke T."/>
            <person name="Schwartz R."/>
            <person name="Segarra C."/>
            <person name="Singh R.S."/>
            <person name="Sirot L."/>
            <person name="Sirota M."/>
            <person name="Sisneros N.B."/>
            <person name="Smith C.D."/>
            <person name="Smith T.F."/>
            <person name="Spieth J."/>
            <person name="Stage D.E."/>
            <person name="Stark A."/>
            <person name="Stephan W."/>
            <person name="Strausberg R.L."/>
            <person name="Strempel S."/>
            <person name="Sturgill D."/>
            <person name="Sutton G."/>
            <person name="Sutton G.G."/>
            <person name="Tao W."/>
            <person name="Teichmann S."/>
            <person name="Tobari Y.N."/>
            <person name="Tomimura Y."/>
            <person name="Tsolas J.M."/>
            <person name="Valente V.L."/>
            <person name="Venter E."/>
            <person name="Venter J.C."/>
            <person name="Vicario S."/>
            <person name="Vieira F.G."/>
            <person name="Vilella A.J."/>
            <person name="Villasante A."/>
            <person name="Walenz B."/>
            <person name="Wang J."/>
            <person name="Wasserman M."/>
            <person name="Watts T."/>
            <person name="Wilson D."/>
            <person name="Wilson R.K."/>
            <person name="Wing R.A."/>
            <person name="Wolfner M.F."/>
            <person name="Wong A."/>
            <person name="Wong G.K."/>
            <person name="Wu C.I."/>
            <person name="Wu G."/>
            <person name="Yamamoto D."/>
            <person name="Yang H.P."/>
            <person name="Yang S.P."/>
            <person name="Yorke J.A."/>
            <person name="Yoshida K."/>
            <person name="Zdobnov E."/>
            <person name="Zhang P."/>
            <person name="Zhang Y."/>
            <person name="Zimin A.V."/>
            <person name="Baldwin J."/>
            <person name="Abdouelleil A."/>
            <person name="Abdulkadir J."/>
            <person name="Abebe A."/>
            <person name="Abera B."/>
            <person name="Abreu J."/>
            <person name="Acer S.C."/>
            <person name="Aftuck L."/>
            <person name="Alexander A."/>
            <person name="An P."/>
            <person name="Anderson E."/>
            <person name="Anderson S."/>
            <person name="Arachi H."/>
            <person name="Azer M."/>
            <person name="Bachantsang P."/>
            <person name="Barry A."/>
            <person name="Bayul T."/>
            <person name="Berlin A."/>
            <person name="Bessette D."/>
            <person name="Bloom T."/>
            <person name="Blye J."/>
            <person name="Boguslavskiy L."/>
            <person name="Bonnet C."/>
            <person name="Boukhgalter B."/>
            <person name="Bourzgui I."/>
            <person name="Brown A."/>
            <person name="Cahill P."/>
            <person name="Channer S."/>
            <person name="Cheshatsang Y."/>
            <person name="Chuda L."/>
            <person name="Citroen M."/>
            <person name="Collymore A."/>
            <person name="Cooke P."/>
            <person name="Costello M."/>
            <person name="D'Aco K."/>
            <person name="Daza R."/>
            <person name="De Haan G."/>
            <person name="DeGray S."/>
            <person name="DeMaso C."/>
            <person name="Dhargay N."/>
            <person name="Dooley K."/>
            <person name="Dooley E."/>
            <person name="Doricent M."/>
            <person name="Dorje P."/>
            <person name="Dorjee K."/>
            <person name="Dupes A."/>
            <person name="Elong R."/>
            <person name="Falk J."/>
            <person name="Farina A."/>
            <person name="Faro S."/>
            <person name="Ferguson D."/>
            <person name="Fisher S."/>
            <person name="Foley C.D."/>
            <person name="Franke A."/>
            <person name="Friedrich D."/>
            <person name="Gadbois L."/>
            <person name="Gearin G."/>
            <person name="Gearin C.R."/>
            <person name="Giannoukos G."/>
            <person name="Goode T."/>
            <person name="Graham J."/>
            <person name="Grandbois E."/>
            <person name="Grewal S."/>
            <person name="Gyaltsen K."/>
            <person name="Hafez N."/>
            <person name="Hagos B."/>
            <person name="Hall J."/>
            <person name="Henson C."/>
            <person name="Hollinger A."/>
            <person name="Honan T."/>
            <person name="Huard M.D."/>
            <person name="Hughes L."/>
            <person name="Hurhula B."/>
            <person name="Husby M.E."/>
            <person name="Kamat A."/>
            <person name="Kanga B."/>
            <person name="Kashin S."/>
            <person name="Khazanovich D."/>
            <person name="Kisner P."/>
            <person name="Lance K."/>
            <person name="Lara M."/>
            <person name="Lee W."/>
            <person name="Lennon N."/>
            <person name="Letendre F."/>
            <person name="LeVine R."/>
            <person name="Lipovsky A."/>
            <person name="Liu X."/>
            <person name="Liu J."/>
            <person name="Liu S."/>
            <person name="Lokyitsang T."/>
            <person name="Lokyitsang Y."/>
            <person name="Lubonja R."/>
            <person name="Lui A."/>
            <person name="MacDonald P."/>
            <person name="Magnisalis V."/>
            <person name="Maru K."/>
            <person name="Matthews C."/>
            <person name="McCusker W."/>
            <person name="McDonough S."/>
            <person name="Mehta T."/>
            <person name="Meldrim J."/>
            <person name="Meneus L."/>
            <person name="Mihai O."/>
            <person name="Mihalev A."/>
            <person name="Mihova T."/>
            <person name="Mittelman R."/>
            <person name="Mlenga V."/>
            <person name="Montmayeur A."/>
            <person name="Mulrain L."/>
            <person name="Navidi A."/>
            <person name="Naylor J."/>
            <person name="Negash T."/>
            <person name="Nguyen T."/>
            <person name="Nguyen N."/>
            <person name="Nicol R."/>
            <person name="Norbu C."/>
            <person name="Norbu N."/>
            <person name="Novod N."/>
            <person name="O'Neill B."/>
            <person name="Osman S."/>
            <person name="Markiewicz E."/>
            <person name="Oyono O.L."/>
            <person name="Patti C."/>
            <person name="Phunkhang P."/>
            <person name="Pierre F."/>
            <person name="Priest M."/>
            <person name="Raghuraman S."/>
            <person name="Rege F."/>
            <person name="Reyes R."/>
            <person name="Rise C."/>
            <person name="Rogov P."/>
            <person name="Ross K."/>
            <person name="Ryan E."/>
            <person name="Settipalli S."/>
            <person name="Shea T."/>
            <person name="Sherpa N."/>
            <person name="Shi L."/>
            <person name="Shih D."/>
            <person name="Sparrow T."/>
            <person name="Spaulding J."/>
            <person name="Stalker J."/>
            <person name="Stange-Thomann N."/>
            <person name="Stavropoulos S."/>
            <person name="Stone C."/>
            <person name="Strader C."/>
            <person name="Tesfaye S."/>
            <person name="Thomson T."/>
            <person name="Thoulutsang Y."/>
            <person name="Thoulutsang D."/>
            <person name="Topham K."/>
            <person name="Topping I."/>
            <person name="Tsamla T."/>
            <person name="Vassiliev H."/>
            <person name="Vo A."/>
            <person name="Wangchuk T."/>
            <person name="Wangdi T."/>
            <person name="Weiand M."/>
            <person name="Wilkinson J."/>
            <person name="Wilson A."/>
            <person name="Yadav S."/>
            <person name="Young G."/>
            <person name="Yu Q."/>
            <person name="Zembek L."/>
            <person name="Zhong D."/>
            <person name="Zimmer A."/>
            <person name="Zwirko Z."/>
            <person name="Jaffe D.B."/>
            <person name="Alvarez P."/>
            <person name="Brockman W."/>
            <person name="Butler J."/>
            <person name="Chin C."/>
            <person name="Gnerre S."/>
            <person name="Grabherr M."/>
            <person name="Kleber M."/>
            <person name="Mauceli E."/>
            <person name="MacCallum I."/>
        </authorList>
    </citation>
    <scope>NUCLEOTIDE SEQUENCE [LARGE SCALE GENOMIC DNA]</scope>
    <source>
        <strain evidence="3">Rob3c / Tucson 14021-0248.25</strain>
    </source>
</reference>
<organism evidence="3">
    <name type="scientific">Drosophila sechellia</name>
    <name type="common">Fruit fly</name>
    <dbReference type="NCBI Taxonomy" id="7238"/>
    <lineage>
        <taxon>Eukaryota</taxon>
        <taxon>Metazoa</taxon>
        <taxon>Ecdysozoa</taxon>
        <taxon>Arthropoda</taxon>
        <taxon>Hexapoda</taxon>
        <taxon>Insecta</taxon>
        <taxon>Pterygota</taxon>
        <taxon>Neoptera</taxon>
        <taxon>Endopterygota</taxon>
        <taxon>Diptera</taxon>
        <taxon>Brachycera</taxon>
        <taxon>Muscomorpha</taxon>
        <taxon>Ephydroidea</taxon>
        <taxon>Drosophilidae</taxon>
        <taxon>Drosophila</taxon>
        <taxon>Sophophora</taxon>
    </lineage>
</organism>
<feature type="region of interest" description="Disordered" evidence="1">
    <location>
        <begin position="31"/>
        <end position="54"/>
    </location>
</feature>
<dbReference type="HOGENOM" id="CLU_3052568_0_0_1"/>
<dbReference type="Proteomes" id="UP000001292">
    <property type="component" value="Unassembled WGS sequence"/>
</dbReference>
<gene>
    <name evidence="2" type="primary">Dsec\GM24525</name>
    <name evidence="2" type="ORF">Dsec_GM24525</name>
</gene>
<dbReference type="AlphaFoldDB" id="B4HHU1"/>
<evidence type="ECO:0000256" key="1">
    <source>
        <dbReference type="SAM" id="MobiDB-lite"/>
    </source>
</evidence>
<keyword evidence="3" id="KW-1185">Reference proteome</keyword>
<evidence type="ECO:0000313" key="3">
    <source>
        <dbReference type="Proteomes" id="UP000001292"/>
    </source>
</evidence>
<proteinExistence type="predicted"/>
<protein>
    <submittedName>
        <fullName evidence="2">GM24525</fullName>
    </submittedName>
</protein>